<dbReference type="OrthoDB" id="9797595at2"/>
<dbReference type="PANTHER" id="PTHR33824:SF7">
    <property type="entry name" value="POLYKETIDE CYCLASE_DEHYDRASE AND LIPID TRANSPORT SUPERFAMILY PROTEIN"/>
    <property type="match status" value="1"/>
</dbReference>
<dbReference type="InterPro" id="IPR023393">
    <property type="entry name" value="START-like_dom_sf"/>
</dbReference>
<dbReference type="SUPFAM" id="SSF55961">
    <property type="entry name" value="Bet v1-like"/>
    <property type="match status" value="1"/>
</dbReference>
<dbReference type="Proteomes" id="UP000515297">
    <property type="component" value="Plasmid plas1"/>
</dbReference>
<geneLocation type="plasmid" evidence="3 5">
    <name>plas1</name>
</geneLocation>
<organism evidence="2 4">
    <name type="scientific">Croceicoccus marinus</name>
    <dbReference type="NCBI Taxonomy" id="450378"/>
    <lineage>
        <taxon>Bacteria</taxon>
        <taxon>Pseudomonadati</taxon>
        <taxon>Pseudomonadota</taxon>
        <taxon>Alphaproteobacteria</taxon>
        <taxon>Sphingomonadales</taxon>
        <taxon>Erythrobacteraceae</taxon>
        <taxon>Croceicoccus</taxon>
    </lineage>
</organism>
<dbReference type="AlphaFoldDB" id="A0A1Z1FGX8"/>
<sequence length="214" mass="23710">MNRRNELAGGVAGLAVTVGAIAFGSYLSHRHKRRGDDDAPDYARRKPKGDLAQVGRTVTIRKPRSELFAYWRDFSNLSAFMENLDSVTKAGDGTLVWTIRAPAGRTVDVKTEIASEKQDEHIAWRSVDGSDIETHGEVRFTDAPGDRGTRVSLTMAYSPPAGAVGQAIAKLYLREPNIQARHDLKRLKMLMETGEISTSARTRAETRRAKQENE</sequence>
<protein>
    <submittedName>
        <fullName evidence="2">Cyclase</fullName>
    </submittedName>
    <submittedName>
        <fullName evidence="3">SRPBCC family protein</fullName>
    </submittedName>
</protein>
<evidence type="ECO:0000313" key="4">
    <source>
        <dbReference type="Proteomes" id="UP000195807"/>
    </source>
</evidence>
<dbReference type="Proteomes" id="UP000195807">
    <property type="component" value="Plasmid pCME4A9I"/>
</dbReference>
<dbReference type="InterPro" id="IPR019587">
    <property type="entry name" value="Polyketide_cyclase/dehydratase"/>
</dbReference>
<gene>
    <name evidence="2" type="ORF">A9D14_17000</name>
    <name evidence="3" type="ORF">H4O24_16725</name>
</gene>
<proteinExistence type="predicted"/>
<dbReference type="EMBL" id="CP060053">
    <property type="protein sequence ID" value="QNE07510.1"/>
    <property type="molecule type" value="Genomic_DNA"/>
</dbReference>
<feature type="compositionally biased region" description="Basic and acidic residues" evidence="1">
    <location>
        <begin position="202"/>
        <end position="214"/>
    </location>
</feature>
<dbReference type="CDD" id="cd07817">
    <property type="entry name" value="SRPBCC_8"/>
    <property type="match status" value="1"/>
</dbReference>
<keyword evidence="4" id="KW-1185">Reference proteome</keyword>
<name>A0A1Z1FGX8_9SPHN</name>
<dbReference type="PANTHER" id="PTHR33824">
    <property type="entry name" value="POLYKETIDE CYCLASE/DEHYDRASE AND LIPID TRANSPORT SUPERFAMILY PROTEIN"/>
    <property type="match status" value="1"/>
</dbReference>
<geneLocation type="plasmid" evidence="2">
    <name>pCME4A9I</name>
</geneLocation>
<evidence type="ECO:0000313" key="3">
    <source>
        <dbReference type="EMBL" id="QNE07510.1"/>
    </source>
</evidence>
<keyword evidence="2" id="KW-0614">Plasmid</keyword>
<geneLocation type="plasmid" evidence="4">
    <name>pcme4a9i</name>
</geneLocation>
<dbReference type="Gene3D" id="3.30.530.20">
    <property type="match status" value="1"/>
</dbReference>
<feature type="region of interest" description="Disordered" evidence="1">
    <location>
        <begin position="195"/>
        <end position="214"/>
    </location>
</feature>
<accession>A0A1Z1FGX8</accession>
<reference evidence="2 4" key="1">
    <citation type="submission" date="2017-01" db="EMBL/GenBank/DDBJ databases">
        <title>Complete genome sequence of esterase-producing bacterium Croceicoccus marinus E4A9.</title>
        <authorList>
            <person name="Wu Y.-H."/>
            <person name="Cheng H."/>
            <person name="Xu L."/>
            <person name="Huo Y.-Y."/>
            <person name="Wang C.-S."/>
            <person name="Xu X.-W."/>
        </authorList>
    </citation>
    <scope>NUCLEOTIDE SEQUENCE [LARGE SCALE GENOMIC DNA]</scope>
    <source>
        <strain evidence="2 4">E4A9</strain>
        <plasmid evidence="2">pCME4A9I</plasmid>
        <plasmid evidence="4">Plasmid pcme4a9i</plasmid>
    </source>
</reference>
<dbReference type="STRING" id="450378.GCA_001661675_03418"/>
<reference evidence="3 5" key="2">
    <citation type="submission" date="2020-08" db="EMBL/GenBank/DDBJ databases">
        <authorList>
            <person name="Liu G."/>
            <person name="Sun C."/>
        </authorList>
    </citation>
    <scope>NUCLEOTIDE SEQUENCE [LARGE SCALE GENOMIC DNA]</scope>
    <source>
        <strain evidence="3 5">OT19</strain>
        <plasmid evidence="3 5">plas1</plasmid>
    </source>
</reference>
<dbReference type="KEGG" id="cman:A9D14_17000"/>
<dbReference type="InterPro" id="IPR047137">
    <property type="entry name" value="ORF3"/>
</dbReference>
<evidence type="ECO:0000256" key="1">
    <source>
        <dbReference type="SAM" id="MobiDB-lite"/>
    </source>
</evidence>
<evidence type="ECO:0000313" key="2">
    <source>
        <dbReference type="EMBL" id="ARU18005.1"/>
    </source>
</evidence>
<dbReference type="RefSeq" id="WP_066850514.1">
    <property type="nucleotide sequence ID" value="NZ_CP019603.1"/>
</dbReference>
<dbReference type="EMBL" id="CP019603">
    <property type="protein sequence ID" value="ARU18005.1"/>
    <property type="molecule type" value="Genomic_DNA"/>
</dbReference>
<dbReference type="Pfam" id="PF10604">
    <property type="entry name" value="Polyketide_cyc2"/>
    <property type="match status" value="1"/>
</dbReference>
<evidence type="ECO:0000313" key="5">
    <source>
        <dbReference type="Proteomes" id="UP000515297"/>
    </source>
</evidence>